<dbReference type="Pfam" id="PF05936">
    <property type="entry name" value="T6SS_VasE"/>
    <property type="match status" value="1"/>
</dbReference>
<dbReference type="RefSeq" id="WP_084311532.1">
    <property type="nucleotide sequence ID" value="NZ_FNIJ01000003.1"/>
</dbReference>
<gene>
    <name evidence="1" type="ORF">SAMN05216193_103211</name>
</gene>
<dbReference type="AlphaFoldDB" id="A0A1H0BVE3"/>
<organism evidence="1 2">
    <name type="scientific">Pseudomonas jinjuensis</name>
    <dbReference type="NCBI Taxonomy" id="198616"/>
    <lineage>
        <taxon>Bacteria</taxon>
        <taxon>Pseudomonadati</taxon>
        <taxon>Pseudomonadota</taxon>
        <taxon>Gammaproteobacteria</taxon>
        <taxon>Pseudomonadales</taxon>
        <taxon>Pseudomonadaceae</taxon>
        <taxon>Pseudomonas</taxon>
    </lineage>
</organism>
<dbReference type="NCBIfam" id="TIGR03353">
    <property type="entry name" value="VI_chp_4"/>
    <property type="match status" value="1"/>
</dbReference>
<dbReference type="Proteomes" id="UP000242957">
    <property type="component" value="Unassembled WGS sequence"/>
</dbReference>
<dbReference type="PANTHER" id="PTHR35566">
    <property type="entry name" value="BLR3599 PROTEIN"/>
    <property type="match status" value="1"/>
</dbReference>
<dbReference type="PANTHER" id="PTHR35566:SF1">
    <property type="entry name" value="TYPE VI SECRETION SYSTEM BASEPLATE COMPONENT TSSK1"/>
    <property type="match status" value="1"/>
</dbReference>
<proteinExistence type="predicted"/>
<reference evidence="2" key="1">
    <citation type="submission" date="2016-10" db="EMBL/GenBank/DDBJ databases">
        <authorList>
            <person name="Varghese N."/>
            <person name="Submissions S."/>
        </authorList>
    </citation>
    <scope>NUCLEOTIDE SEQUENCE [LARGE SCALE GENOMIC DNA]</scope>
    <source>
        <strain evidence="2">JCM 21621</strain>
    </source>
</reference>
<dbReference type="InterPro" id="IPR010263">
    <property type="entry name" value="T6SS_TssK"/>
</dbReference>
<dbReference type="OrthoDB" id="9775333at2"/>
<protein>
    <submittedName>
        <fullName evidence="1">Type VI secretion system protein ImpJ</fullName>
    </submittedName>
</protein>
<evidence type="ECO:0000313" key="2">
    <source>
        <dbReference type="Proteomes" id="UP000242957"/>
    </source>
</evidence>
<accession>A0A1H0BVE3</accession>
<dbReference type="EMBL" id="FNIJ01000003">
    <property type="protein sequence ID" value="SDN49632.1"/>
    <property type="molecule type" value="Genomic_DNA"/>
</dbReference>
<name>A0A1H0BVE3_9PSED</name>
<keyword evidence="2" id="KW-1185">Reference proteome</keyword>
<evidence type="ECO:0000313" key="1">
    <source>
        <dbReference type="EMBL" id="SDN49632.1"/>
    </source>
</evidence>
<dbReference type="STRING" id="198616.SAMN05216193_103211"/>
<sequence length="443" mass="49768">MTAHKVIWREGMLLRPQHFQQSDRYHDHQLKARTRLLGRYCWGFFGLEIDPQFLATGKLVLSQASGVLPDGTLFDLASRDEPLALDIPPNTSNAPVYLALPLVTGNHIEARRPEQIDVLARYTTRDQEVADSNAGDSASSQVTCGHADFRLLLGEQRNDQAYVRLKVCDVLDTSPDGRITLAPDFIPSHLHFHESGYLLSCLKEVVSMLGHRGDTLAERIRSTGTVGGAEVGDFMMLQLINRTELVLRHCLDLEQVHPEEVYRTLLAMLGDLATFSSETRRPRLDGRYQHSDQGASFRKLMEAIRQVLSMVLEQHAIELVLQQRQYGILVSPLHDHKLLGSASFVLAASAQCEAEELRQRLPAHLKAGPVEHIRQLVNLHLPGIRVKPLPVAPRQIPFHANKTYFILELSLEEQAQLERSGGFAFHVSGEFAGLELKFWAIRN</sequence>